<dbReference type="EMBL" id="JAAGOA010000001">
    <property type="protein sequence ID" value="NED98888.1"/>
    <property type="molecule type" value="Genomic_DNA"/>
</dbReference>
<keyword evidence="4" id="KW-1185">Reference proteome</keyword>
<name>A0A6L9S1L9_9ACTN</name>
<accession>A0A6L9S1L9</accession>
<feature type="region of interest" description="Disordered" evidence="1">
    <location>
        <begin position="655"/>
        <end position="678"/>
    </location>
</feature>
<feature type="region of interest" description="Disordered" evidence="1">
    <location>
        <begin position="56"/>
        <end position="91"/>
    </location>
</feature>
<dbReference type="Proteomes" id="UP000475214">
    <property type="component" value="Unassembled WGS sequence"/>
</dbReference>
<dbReference type="InterPro" id="IPR039424">
    <property type="entry name" value="SBP_5"/>
</dbReference>
<evidence type="ECO:0000313" key="4">
    <source>
        <dbReference type="Proteomes" id="UP000475214"/>
    </source>
</evidence>
<proteinExistence type="predicted"/>
<feature type="compositionally biased region" description="Acidic residues" evidence="1">
    <location>
        <begin position="57"/>
        <end position="67"/>
    </location>
</feature>
<dbReference type="CDD" id="cd08500">
    <property type="entry name" value="PBP2_NikA_DppA_OppA_like_4"/>
    <property type="match status" value="1"/>
</dbReference>
<reference evidence="3 4" key="1">
    <citation type="submission" date="2020-02" db="EMBL/GenBank/DDBJ databases">
        <authorList>
            <person name="Li X.-J."/>
            <person name="Han X.-M."/>
        </authorList>
    </citation>
    <scope>NUCLEOTIDE SEQUENCE [LARGE SCALE GENOMIC DNA]</scope>
    <source>
        <strain evidence="3 4">CCTCC AB 2017055</strain>
    </source>
</reference>
<dbReference type="AlphaFoldDB" id="A0A6L9S1L9"/>
<evidence type="ECO:0000313" key="3">
    <source>
        <dbReference type="EMBL" id="NED98888.1"/>
    </source>
</evidence>
<evidence type="ECO:0000259" key="2">
    <source>
        <dbReference type="Pfam" id="PF00496"/>
    </source>
</evidence>
<dbReference type="GO" id="GO:1904680">
    <property type="term" value="F:peptide transmembrane transporter activity"/>
    <property type="evidence" value="ECO:0007669"/>
    <property type="project" value="TreeGrafter"/>
</dbReference>
<evidence type="ECO:0000256" key="1">
    <source>
        <dbReference type="SAM" id="MobiDB-lite"/>
    </source>
</evidence>
<dbReference type="SUPFAM" id="SSF53850">
    <property type="entry name" value="Periplasmic binding protein-like II"/>
    <property type="match status" value="1"/>
</dbReference>
<organism evidence="3 4">
    <name type="scientific">Phytoactinopolyspora halotolerans</name>
    <dbReference type="NCBI Taxonomy" id="1981512"/>
    <lineage>
        <taxon>Bacteria</taxon>
        <taxon>Bacillati</taxon>
        <taxon>Actinomycetota</taxon>
        <taxon>Actinomycetes</taxon>
        <taxon>Jiangellales</taxon>
        <taxon>Jiangellaceae</taxon>
        <taxon>Phytoactinopolyspora</taxon>
    </lineage>
</organism>
<dbReference type="Pfam" id="PF00496">
    <property type="entry name" value="SBP_bac_5"/>
    <property type="match status" value="1"/>
</dbReference>
<sequence length="678" mass="75402">MSVRKTLSTITTATSIGPADLPVTSRRRFLRDATVVGVTVSGASTLSACGFFSTDADSGDDDSGEAEDGAKEAPSLAQQVEDGTLPPLEERLPTEPLVVEPVEEIGTYGGTWRTYFGGPDDGNAFNPINYEGLVRWAREYTGAVGLDEIIPNLATFEVSEDGSSYTFHLLEGVKWSDGEPFTADDIMFWYEAVLLNETVTPAAPPWLTSGGETVAVERVDDYTVTFTFATPKAFFLHSMAHLGEGVKVCEYPRHYLEQFHPDHNDDAEQAAADAGYDDWVALFDMGNPGTRRHDTNMPRLTPWVMTDPPNSGSRAVAERNPYYWKVDPEGKQLPYLDEVVYALSEDPEVSLLRALDGEVDLEHRHLNQGDNYPLVYEGQEDGDYRLMTYNYDSMNIAEIQLNLTHQDEVKREIFTDKDFRIGLSHAINRQEIIDLVYNGQGEPWQTSPLQETPFYHEQLATQYIEYDVDLANDHLDQAGYTERNGDGIRLGPDGEPIVINLTTRSGVFNWTDVGELLTDYFREVGVELRVDPVSGELATETRDSNQHDAVFGSGLGGRAALIVPWNYVPISPAAGFGVGWSQWYQGVPDAGEPPEPVRRQFELWDQVVATFDPGTQEELFGQILDIAAEGFYQIGIATPRPEFAVVKNSMRNVPDEMPSGSPYPNPAPYNPEHFFKDE</sequence>
<dbReference type="RefSeq" id="WP_163731718.1">
    <property type="nucleotide sequence ID" value="NZ_JAAGOA010000001.1"/>
</dbReference>
<feature type="domain" description="Solute-binding protein family 5" evidence="2">
    <location>
        <begin position="148"/>
        <end position="554"/>
    </location>
</feature>
<dbReference type="Gene3D" id="3.40.190.10">
    <property type="entry name" value="Periplasmic binding protein-like II"/>
    <property type="match status" value="1"/>
</dbReference>
<dbReference type="GO" id="GO:0015833">
    <property type="term" value="P:peptide transport"/>
    <property type="evidence" value="ECO:0007669"/>
    <property type="project" value="TreeGrafter"/>
</dbReference>
<dbReference type="InterPro" id="IPR000914">
    <property type="entry name" value="SBP_5_dom"/>
</dbReference>
<dbReference type="PANTHER" id="PTHR30290">
    <property type="entry name" value="PERIPLASMIC BINDING COMPONENT OF ABC TRANSPORTER"/>
    <property type="match status" value="1"/>
</dbReference>
<comment type="caution">
    <text evidence="3">The sequence shown here is derived from an EMBL/GenBank/DDBJ whole genome shotgun (WGS) entry which is preliminary data.</text>
</comment>
<protein>
    <submittedName>
        <fullName evidence="3">ABC transporter substrate-binding protein</fullName>
    </submittedName>
</protein>
<gene>
    <name evidence="3" type="ORF">G1H10_01740</name>
</gene>
<dbReference type="PANTHER" id="PTHR30290:SF62">
    <property type="entry name" value="OLIGOPEPTIDE ABC TRANSPORTER, PERIPLASMIC OLIGOPEPTIDE-BINDING PROTEIN"/>
    <property type="match status" value="1"/>
</dbReference>
<dbReference type="Gene3D" id="3.10.105.10">
    <property type="entry name" value="Dipeptide-binding Protein, Domain 3"/>
    <property type="match status" value="1"/>
</dbReference>